<dbReference type="EMBL" id="SNVI01000002">
    <property type="protein sequence ID" value="TFE41149.1"/>
    <property type="molecule type" value="Genomic_DNA"/>
</dbReference>
<gene>
    <name evidence="2" type="ORF">E2553_31160</name>
</gene>
<dbReference type="AlphaFoldDB" id="A0A4Y8MUN9"/>
<dbReference type="Proteomes" id="UP000297385">
    <property type="component" value="Unassembled WGS sequence"/>
</dbReference>
<protein>
    <submittedName>
        <fullName evidence="2">Uncharacterized protein</fullName>
    </submittedName>
</protein>
<sequence>MTFGSLTVGTAINACGIRHVIFSSFRVDRKMLRHKRSRSDNRASSALNSTPQTGEPPTPSADADLDEALEATFPASDPIAVGGVSRIETTDDSDLKHD</sequence>
<organism evidence="2 3">
    <name type="scientific">Paraburkholderia dipogonis</name>
    <dbReference type="NCBI Taxonomy" id="1211383"/>
    <lineage>
        <taxon>Bacteria</taxon>
        <taxon>Pseudomonadati</taxon>
        <taxon>Pseudomonadota</taxon>
        <taxon>Betaproteobacteria</taxon>
        <taxon>Burkholderiales</taxon>
        <taxon>Burkholderiaceae</taxon>
        <taxon>Paraburkholderia</taxon>
    </lineage>
</organism>
<feature type="compositionally biased region" description="Polar residues" evidence="1">
    <location>
        <begin position="42"/>
        <end position="53"/>
    </location>
</feature>
<reference evidence="2 3" key="1">
    <citation type="submission" date="2019-03" db="EMBL/GenBank/DDBJ databases">
        <title>Complete Genome Sequence of Paraburkholderia dipogonis ICMP 19430T, a Nitrogen-fixing Symbiont of the South African Invasive Legume Dipogon lignosus in New Zealand.</title>
        <authorList>
            <person name="De Meyer S.E."/>
        </authorList>
    </citation>
    <scope>NUCLEOTIDE SEQUENCE [LARGE SCALE GENOMIC DNA]</scope>
    <source>
        <strain evidence="2 3">ICMP 19430</strain>
    </source>
</reference>
<accession>A0A4Y8MUN9</accession>
<name>A0A4Y8MUN9_9BURK</name>
<evidence type="ECO:0000313" key="2">
    <source>
        <dbReference type="EMBL" id="TFE41149.1"/>
    </source>
</evidence>
<dbReference type="GeneID" id="97310453"/>
<comment type="caution">
    <text evidence="2">The sequence shown here is derived from an EMBL/GenBank/DDBJ whole genome shotgun (WGS) entry which is preliminary data.</text>
</comment>
<evidence type="ECO:0000313" key="3">
    <source>
        <dbReference type="Proteomes" id="UP000297385"/>
    </source>
</evidence>
<feature type="region of interest" description="Disordered" evidence="1">
    <location>
        <begin position="33"/>
        <end position="64"/>
    </location>
</feature>
<dbReference type="RefSeq" id="WP_134463941.1">
    <property type="nucleotide sequence ID" value="NZ_JBHMFL010000168.1"/>
</dbReference>
<feature type="region of interest" description="Disordered" evidence="1">
    <location>
        <begin position="77"/>
        <end position="98"/>
    </location>
</feature>
<proteinExistence type="predicted"/>
<evidence type="ECO:0000256" key="1">
    <source>
        <dbReference type="SAM" id="MobiDB-lite"/>
    </source>
</evidence>